<keyword evidence="3" id="KW-1185">Reference proteome</keyword>
<feature type="domain" description="Thioredoxin" evidence="1">
    <location>
        <begin position="10"/>
        <end position="81"/>
    </location>
</feature>
<evidence type="ECO:0000313" key="3">
    <source>
        <dbReference type="Proteomes" id="UP000011658"/>
    </source>
</evidence>
<dbReference type="STRING" id="1208921.ST1E_0924"/>
<proteinExistence type="predicted"/>
<dbReference type="Proteomes" id="UP000011658">
    <property type="component" value="Chromosome"/>
</dbReference>
<dbReference type="HOGENOM" id="CLU_141074_0_0_4"/>
<dbReference type="EMBL" id="CP003806">
    <property type="protein sequence ID" value="AGF49237.1"/>
    <property type="molecule type" value="Genomic_DNA"/>
</dbReference>
<protein>
    <submittedName>
        <fullName evidence="2">Thiol-disulfide isomerase</fullName>
    </submittedName>
</protein>
<evidence type="ECO:0000259" key="1">
    <source>
        <dbReference type="Pfam" id="PF00085"/>
    </source>
</evidence>
<dbReference type="GO" id="GO:0016853">
    <property type="term" value="F:isomerase activity"/>
    <property type="evidence" value="ECO:0007669"/>
    <property type="project" value="UniProtKB-KW"/>
</dbReference>
<organism evidence="2 3">
    <name type="scientific">Candidatus Kinetoplastidibacterium galati TCC219</name>
    <dbReference type="NCBI Taxonomy" id="1208921"/>
    <lineage>
        <taxon>Bacteria</taxon>
        <taxon>Pseudomonadati</taxon>
        <taxon>Pseudomonadota</taxon>
        <taxon>Betaproteobacteria</taxon>
        <taxon>Candidatus Kinetoplastidibacterium</taxon>
    </lineage>
</organism>
<dbReference type="PATRIC" id="fig|1208921.3.peg.525"/>
<dbReference type="RefSeq" id="WP_015389721.1">
    <property type="nucleotide sequence ID" value="NC_020284.1"/>
</dbReference>
<dbReference type="InterPro" id="IPR036249">
    <property type="entry name" value="Thioredoxin-like_sf"/>
</dbReference>
<dbReference type="AlphaFoldDB" id="M1LUL3"/>
<dbReference type="eggNOG" id="COG0526">
    <property type="taxonomic scope" value="Bacteria"/>
</dbReference>
<dbReference type="Pfam" id="PF00085">
    <property type="entry name" value="Thioredoxin"/>
    <property type="match status" value="1"/>
</dbReference>
<sequence length="121" mass="14471">MLLYPNKDKLLNKEKDCYLILCFCADWCNTCRQYKQKLSILSDQLKRHMFYWIDIEDNYEFIGDEDIINFPTLLVQIDKKTVFYGNIDSNIDHLSMVIKTISIDSNHIKTKLPNVWKMLEL</sequence>
<evidence type="ECO:0000313" key="2">
    <source>
        <dbReference type="EMBL" id="AGF49237.1"/>
    </source>
</evidence>
<dbReference type="KEGG" id="kga:ST1E_0924"/>
<dbReference type="OrthoDB" id="8521206at2"/>
<name>M1LUL3_9PROT</name>
<dbReference type="CDD" id="cd02947">
    <property type="entry name" value="TRX_family"/>
    <property type="match status" value="1"/>
</dbReference>
<dbReference type="InterPro" id="IPR013766">
    <property type="entry name" value="Thioredoxin_domain"/>
</dbReference>
<reference evidence="2 3" key="1">
    <citation type="journal article" date="2013" name="Genome Biol. Evol.">
        <title>Genome evolution and phylogenomic analysis of candidatus kinetoplastibacterium, the betaproteobacterial endosymbionts of strigomonas and angomonas.</title>
        <authorList>
            <person name="Alves J.M."/>
            <person name="Serrano M.G."/>
            <person name="Maia da Silva F."/>
            <person name="Voegtly L.J."/>
            <person name="Matveyev A.V."/>
            <person name="Teixeira M.M."/>
            <person name="Camargo E.P."/>
            <person name="Buck G.A."/>
        </authorList>
    </citation>
    <scope>NUCLEOTIDE SEQUENCE [LARGE SCALE GENOMIC DNA]</scope>
    <source>
        <strain evidence="2 3">TCC219</strain>
    </source>
</reference>
<dbReference type="Gene3D" id="3.40.30.10">
    <property type="entry name" value="Glutaredoxin"/>
    <property type="match status" value="1"/>
</dbReference>
<accession>M1LUL3</accession>
<gene>
    <name evidence="2" type="ORF">ST1E_0924</name>
</gene>
<dbReference type="SUPFAM" id="SSF52833">
    <property type="entry name" value="Thioredoxin-like"/>
    <property type="match status" value="1"/>
</dbReference>
<keyword evidence="2" id="KW-0413">Isomerase</keyword>